<feature type="compositionally biased region" description="Basic and acidic residues" evidence="1">
    <location>
        <begin position="149"/>
        <end position="164"/>
    </location>
</feature>
<accession>A0A5M8QRD6</accession>
<name>A0A5M8QRD6_9BACT</name>
<evidence type="ECO:0000256" key="1">
    <source>
        <dbReference type="SAM" id="MobiDB-lite"/>
    </source>
</evidence>
<feature type="region of interest" description="Disordered" evidence="1">
    <location>
        <begin position="143"/>
        <end position="164"/>
    </location>
</feature>
<evidence type="ECO:0000313" key="3">
    <source>
        <dbReference type="Proteomes" id="UP000323994"/>
    </source>
</evidence>
<dbReference type="EMBL" id="VBSN01000044">
    <property type="protein sequence ID" value="KAA6438827.1"/>
    <property type="molecule type" value="Genomic_DNA"/>
</dbReference>
<protein>
    <submittedName>
        <fullName evidence="2">Uncharacterized protein</fullName>
    </submittedName>
</protein>
<organism evidence="2 3">
    <name type="scientific">Dyadobacter flavalbus</name>
    <dbReference type="NCBI Taxonomy" id="2579942"/>
    <lineage>
        <taxon>Bacteria</taxon>
        <taxon>Pseudomonadati</taxon>
        <taxon>Bacteroidota</taxon>
        <taxon>Cytophagia</taxon>
        <taxon>Cytophagales</taxon>
        <taxon>Spirosomataceae</taxon>
        <taxon>Dyadobacter</taxon>
    </lineage>
</organism>
<dbReference type="OrthoDB" id="959322at2"/>
<reference evidence="2 3" key="1">
    <citation type="submission" date="2019-05" db="EMBL/GenBank/DDBJ databases">
        <authorList>
            <person name="Qu J.-H."/>
        </authorList>
    </citation>
    <scope>NUCLEOTIDE SEQUENCE [LARGE SCALE GENOMIC DNA]</scope>
    <source>
        <strain evidence="2 3">NS28</strain>
    </source>
</reference>
<dbReference type="AlphaFoldDB" id="A0A5M8QRD6"/>
<sequence length="191" mass="22839">MTVQLAMSQPHQVSFLKNNDPQKLEMVIAMMVEIMAEQFNVKETFSDLQILDCTLSIIERFWYLRPEEVMFAFKQAKLGKYGPVYNKLDTSTILNWLHRYDTEERMHQIEQNRSAYKKQESEPQIDVLAAYNKEIKHLQENNGVPRLVTESKEKQQQEREKKRGELSFQQYREEYYKNRVPEVREKVAAEQ</sequence>
<dbReference type="RefSeq" id="WP_139012939.1">
    <property type="nucleotide sequence ID" value="NZ_VBSN01000044.1"/>
</dbReference>
<evidence type="ECO:0000313" key="2">
    <source>
        <dbReference type="EMBL" id="KAA6438827.1"/>
    </source>
</evidence>
<proteinExistence type="predicted"/>
<gene>
    <name evidence="2" type="ORF">FEM33_15520</name>
</gene>
<dbReference type="Proteomes" id="UP000323994">
    <property type="component" value="Unassembled WGS sequence"/>
</dbReference>
<comment type="caution">
    <text evidence="2">The sequence shown here is derived from an EMBL/GenBank/DDBJ whole genome shotgun (WGS) entry which is preliminary data.</text>
</comment>
<keyword evidence="3" id="KW-1185">Reference proteome</keyword>